<accession>A0A3S5CD36</accession>
<reference evidence="2" key="1">
    <citation type="submission" date="2018-11" db="EMBL/GenBank/DDBJ databases">
        <authorList>
            <consortium name="Pathogen Informatics"/>
        </authorList>
    </citation>
    <scope>NUCLEOTIDE SEQUENCE</scope>
</reference>
<comment type="caution">
    <text evidence="2">The sequence shown here is derived from an EMBL/GenBank/DDBJ whole genome shotgun (WGS) entry which is preliminary data.</text>
</comment>
<sequence length="690" mass="74249">MLDESCNIEDKQLLQHTLNELNASYEKREALSSSYFTQLPRDHTDLPTAQSLVEPVDPTNAESNSNYATSVFTLLTEASCPAKSALVTGLYLPINVPGDEALSAECGREEVGPSYHVAPRRQSESLYLGLRPDQVMRGVTSRQSQPSLYSPVDGPVSACRDDGHQNELNLSTGMNTREEGDPTGRRRVMRLEGDGETEREGETEGESEGSCDEIVKLDERSTFNGKRQNQYLSGQVCWSPSPPAPTYASTPLASKNTGSSDSCILSTNQNLTSPLQVTDLSRQVDGGVLTVPSSQMGACTGKKSPSPNNLIHTSGIVCLDSGNSDSIRTTPDDSSSLATFSLNDINGAPDSQAKLAGLPLTYLVSANQHNPYTSSDSVPHLVSGCLLHSTGEPANQQIAKFSTDLSHPHFISSHTNCKYDALPSIQPLPSINVVSEKFASVQSCGSLEHTTIRDGNDDCENGLLLGFASPSSAALGVPNNPVSATAMNFVHSLYSSAPDYIQSSGDGVPLVRNHFGRLEFKSMWGNGDIDLANTPMATGPITQNLAREADYGETGARSYSGEGSTEEEAHLHISPSRHSDHSRELQTQHMMPSGQQHQQAQQQQIPMTNSLLDKPNDLGEAGTPRPNYSEEDLAGARNAMLLSGQTAGIVDVRPQTNPIYYAPFACQHEMDMKPELKSSLTGRFNIFEGA</sequence>
<gene>
    <name evidence="2" type="ORF">PXEA_LOCUS4610</name>
</gene>
<dbReference type="Proteomes" id="UP000784294">
    <property type="component" value="Unassembled WGS sequence"/>
</dbReference>
<evidence type="ECO:0000313" key="2">
    <source>
        <dbReference type="EMBL" id="VEL11170.1"/>
    </source>
</evidence>
<feature type="compositionally biased region" description="Polar residues" evidence="1">
    <location>
        <begin position="166"/>
        <end position="175"/>
    </location>
</feature>
<evidence type="ECO:0000256" key="1">
    <source>
        <dbReference type="SAM" id="MobiDB-lite"/>
    </source>
</evidence>
<dbReference type="AlphaFoldDB" id="A0A3S5CD36"/>
<keyword evidence="3" id="KW-1185">Reference proteome</keyword>
<feature type="compositionally biased region" description="Basic and acidic residues" evidence="1">
    <location>
        <begin position="567"/>
        <end position="586"/>
    </location>
</feature>
<feature type="region of interest" description="Disordered" evidence="1">
    <location>
        <begin position="160"/>
        <end position="210"/>
    </location>
</feature>
<feature type="compositionally biased region" description="Low complexity" evidence="1">
    <location>
        <begin position="595"/>
        <end position="604"/>
    </location>
</feature>
<evidence type="ECO:0000313" key="3">
    <source>
        <dbReference type="Proteomes" id="UP000784294"/>
    </source>
</evidence>
<protein>
    <submittedName>
        <fullName evidence="2">Uncharacterized protein</fullName>
    </submittedName>
</protein>
<organism evidence="2 3">
    <name type="scientific">Protopolystoma xenopodis</name>
    <dbReference type="NCBI Taxonomy" id="117903"/>
    <lineage>
        <taxon>Eukaryota</taxon>
        <taxon>Metazoa</taxon>
        <taxon>Spiralia</taxon>
        <taxon>Lophotrochozoa</taxon>
        <taxon>Platyhelminthes</taxon>
        <taxon>Monogenea</taxon>
        <taxon>Polyopisthocotylea</taxon>
        <taxon>Polystomatidea</taxon>
        <taxon>Polystomatidae</taxon>
        <taxon>Protopolystoma</taxon>
    </lineage>
</organism>
<name>A0A3S5CD36_9PLAT</name>
<proteinExistence type="predicted"/>
<feature type="region of interest" description="Disordered" evidence="1">
    <location>
        <begin position="554"/>
        <end position="604"/>
    </location>
</feature>
<dbReference type="EMBL" id="CAAALY010011046">
    <property type="protein sequence ID" value="VEL11170.1"/>
    <property type="molecule type" value="Genomic_DNA"/>
</dbReference>
<feature type="compositionally biased region" description="Basic and acidic residues" evidence="1">
    <location>
        <begin position="176"/>
        <end position="202"/>
    </location>
</feature>